<gene>
    <name evidence="14" type="ORF">WMY93_004507</name>
</gene>
<evidence type="ECO:0000256" key="12">
    <source>
        <dbReference type="SAM" id="MobiDB-lite"/>
    </source>
</evidence>
<dbReference type="SMART" id="SM00100">
    <property type="entry name" value="cNMP"/>
    <property type="match status" value="1"/>
</dbReference>
<evidence type="ECO:0000256" key="6">
    <source>
        <dbReference type="ARBA" id="ARBA00022801"/>
    </source>
</evidence>
<keyword evidence="15" id="KW-1185">Reference proteome</keyword>
<evidence type="ECO:0000256" key="10">
    <source>
        <dbReference type="ARBA" id="ARBA00023098"/>
    </source>
</evidence>
<dbReference type="InterPro" id="IPR000595">
    <property type="entry name" value="cNMP-bd_dom"/>
</dbReference>
<evidence type="ECO:0000256" key="11">
    <source>
        <dbReference type="ARBA" id="ARBA00023136"/>
    </source>
</evidence>
<proteinExistence type="inferred from homology"/>
<comment type="subcellular location">
    <subcellularLocation>
        <location evidence="1">Endoplasmic reticulum membrane</location>
        <topology evidence="1">Single-pass membrane protein</topology>
    </subcellularLocation>
</comment>
<evidence type="ECO:0000256" key="1">
    <source>
        <dbReference type="ARBA" id="ARBA00004389"/>
    </source>
</evidence>
<feature type="region of interest" description="Disordered" evidence="12">
    <location>
        <begin position="28"/>
        <end position="73"/>
    </location>
</feature>
<dbReference type="Proteomes" id="UP001460270">
    <property type="component" value="Unassembled WGS sequence"/>
</dbReference>
<dbReference type="InterPro" id="IPR050301">
    <property type="entry name" value="NTE"/>
</dbReference>
<dbReference type="PROSITE" id="PS50042">
    <property type="entry name" value="CNMP_BINDING_3"/>
    <property type="match status" value="2"/>
</dbReference>
<evidence type="ECO:0000259" key="13">
    <source>
        <dbReference type="PROSITE" id="PS50042"/>
    </source>
</evidence>
<dbReference type="Pfam" id="PF24179">
    <property type="entry name" value="NTE_Ploop"/>
    <property type="match status" value="1"/>
</dbReference>
<dbReference type="EC" id="3.1.1.5" evidence="3"/>
<dbReference type="InterPro" id="IPR056556">
    <property type="entry name" value="NTE1_P-loop_dom"/>
</dbReference>
<evidence type="ECO:0000256" key="4">
    <source>
        <dbReference type="ARBA" id="ARBA00022553"/>
    </source>
</evidence>
<dbReference type="PANTHER" id="PTHR14226">
    <property type="entry name" value="NEUROPATHY TARGET ESTERASE/SWISS CHEESE D.MELANOGASTER"/>
    <property type="match status" value="1"/>
</dbReference>
<evidence type="ECO:0000313" key="15">
    <source>
        <dbReference type="Proteomes" id="UP001460270"/>
    </source>
</evidence>
<evidence type="ECO:0000256" key="5">
    <source>
        <dbReference type="ARBA" id="ARBA00022692"/>
    </source>
</evidence>
<keyword evidence="10" id="KW-0443">Lipid metabolism</keyword>
<comment type="similarity">
    <text evidence="2">Belongs to the NTE family.</text>
</comment>
<evidence type="ECO:0000256" key="7">
    <source>
        <dbReference type="ARBA" id="ARBA00022824"/>
    </source>
</evidence>
<evidence type="ECO:0000256" key="9">
    <source>
        <dbReference type="ARBA" id="ARBA00022989"/>
    </source>
</evidence>
<evidence type="ECO:0000256" key="8">
    <source>
        <dbReference type="ARBA" id="ARBA00022963"/>
    </source>
</evidence>
<keyword evidence="5" id="KW-0812">Transmembrane</keyword>
<keyword evidence="6" id="KW-0378">Hydrolase</keyword>
<dbReference type="CDD" id="cd00038">
    <property type="entry name" value="CAP_ED"/>
    <property type="match status" value="2"/>
</dbReference>
<dbReference type="GO" id="GO:0005789">
    <property type="term" value="C:endoplasmic reticulum membrane"/>
    <property type="evidence" value="ECO:0007669"/>
    <property type="project" value="UniProtKB-SubCell"/>
</dbReference>
<feature type="domain" description="Cyclic nucleotide-binding" evidence="13">
    <location>
        <begin position="252"/>
        <end position="357"/>
    </location>
</feature>
<dbReference type="AlphaFoldDB" id="A0AAW0PZE6"/>
<keyword evidence="7" id="KW-0256">Endoplasmic reticulum</keyword>
<accession>A0AAW0PZE6</accession>
<comment type="caution">
    <text evidence="14">The sequence shown here is derived from an EMBL/GenBank/DDBJ whole genome shotgun (WGS) entry which is preliminary data.</text>
</comment>
<dbReference type="FunFam" id="2.60.120.10:FF:000010">
    <property type="entry name" value="neuropathy target esterase isoform X1"/>
    <property type="match status" value="1"/>
</dbReference>
<keyword evidence="4" id="KW-0597">Phosphoprotein</keyword>
<dbReference type="GO" id="GO:0004622">
    <property type="term" value="F:phosphatidylcholine lysophospholipase activity"/>
    <property type="evidence" value="ECO:0007669"/>
    <property type="project" value="UniProtKB-EC"/>
</dbReference>
<name>A0AAW0PZE6_9GOBI</name>
<dbReference type="InterPro" id="IPR014710">
    <property type="entry name" value="RmlC-like_jellyroll"/>
</dbReference>
<dbReference type="GO" id="GO:0016042">
    <property type="term" value="P:lipid catabolic process"/>
    <property type="evidence" value="ECO:0007669"/>
    <property type="project" value="UniProtKB-KW"/>
</dbReference>
<evidence type="ECO:0000256" key="3">
    <source>
        <dbReference type="ARBA" id="ARBA00013274"/>
    </source>
</evidence>
<dbReference type="SUPFAM" id="SSF51206">
    <property type="entry name" value="cAMP-binding domain-like"/>
    <property type="match status" value="2"/>
</dbReference>
<dbReference type="Gene3D" id="2.60.120.10">
    <property type="entry name" value="Jelly Rolls"/>
    <property type="match status" value="2"/>
</dbReference>
<sequence>MNINKLLSVPGSQAISLVSVAHVLGETHPHKGLRRQPSQQDELEKTDSEKSNNSEMGSTKYRKTRSLSTPTAVTDDMSATLNNVYERARVSKDESTASSPLKSILKKSVTMMDTPSAVYHYADAGGGQHSKVSAIFHAAKKDLLQVIQLQNPNLLEGRVNLRQVRAGTTVAHQGDQDVSVAFVVSGSLHVYQRMIDREKESLLVKAHRDCSFLSISKAHFYEIMREEPRVVLNVAHTVVRRVSPFVRQIDFALDWMALEAGRAVYRQGDKSDSTFIVLSGRLRSVIAKDDGKKELAGEYGRGDLIGVVEALTHMNRATTVHAVRDSELAKLPEGALNSIKRRYPQVVTRLIHLLGQKILGNMQQVNGPLAARGLGLHTPSSKWDSGNPASNLSTVTILPGSDEVPLTAFSLELYHALSGIGPILLLTSDIIKQRLGSAALDSVHEYRLSSWLGQQEDIHRIVLYQSDPGLTPWTQRCIRQADCILIVGLGEQEPTVGELERILEGSAVRAQKQLVLLHREDGPPPKGTAEWLNMRSWISRHHHLSCPRRVFSRRSLPKLRELYERVFEKCPDRHSDFSRLARILTGNSIALVLGGAGPGAVLRWESCER</sequence>
<evidence type="ECO:0000256" key="2">
    <source>
        <dbReference type="ARBA" id="ARBA00006636"/>
    </source>
</evidence>
<feature type="domain" description="Cyclic nucleotide-binding" evidence="13">
    <location>
        <begin position="143"/>
        <end position="229"/>
    </location>
</feature>
<evidence type="ECO:0000313" key="14">
    <source>
        <dbReference type="EMBL" id="KAK7933611.1"/>
    </source>
</evidence>
<keyword evidence="11" id="KW-0472">Membrane</keyword>
<dbReference type="Pfam" id="PF00027">
    <property type="entry name" value="cNMP_binding"/>
    <property type="match status" value="1"/>
</dbReference>
<keyword evidence="8" id="KW-0442">Lipid degradation</keyword>
<dbReference type="EMBL" id="JBBPFD010000003">
    <property type="protein sequence ID" value="KAK7933611.1"/>
    <property type="molecule type" value="Genomic_DNA"/>
</dbReference>
<keyword evidence="9" id="KW-1133">Transmembrane helix</keyword>
<protein>
    <recommendedName>
        <fullName evidence="3">lysophospholipase</fullName>
        <ecNumber evidence="3">3.1.1.5</ecNumber>
    </recommendedName>
</protein>
<dbReference type="PANTHER" id="PTHR14226:SF23">
    <property type="entry name" value="PATATIN-LIKE PHOSPHOLIPASE DOMAIN-CONTAINING PROTEIN 7"/>
    <property type="match status" value="1"/>
</dbReference>
<organism evidence="14 15">
    <name type="scientific">Mugilogobius chulae</name>
    <name type="common">yellowstripe goby</name>
    <dbReference type="NCBI Taxonomy" id="88201"/>
    <lineage>
        <taxon>Eukaryota</taxon>
        <taxon>Metazoa</taxon>
        <taxon>Chordata</taxon>
        <taxon>Craniata</taxon>
        <taxon>Vertebrata</taxon>
        <taxon>Euteleostomi</taxon>
        <taxon>Actinopterygii</taxon>
        <taxon>Neopterygii</taxon>
        <taxon>Teleostei</taxon>
        <taxon>Neoteleostei</taxon>
        <taxon>Acanthomorphata</taxon>
        <taxon>Gobiaria</taxon>
        <taxon>Gobiiformes</taxon>
        <taxon>Gobioidei</taxon>
        <taxon>Gobiidae</taxon>
        <taxon>Gobionellinae</taxon>
        <taxon>Mugilogobius</taxon>
    </lineage>
</organism>
<dbReference type="InterPro" id="IPR018490">
    <property type="entry name" value="cNMP-bd_dom_sf"/>
</dbReference>
<feature type="compositionally biased region" description="Basic and acidic residues" evidence="12">
    <location>
        <begin position="42"/>
        <end position="52"/>
    </location>
</feature>
<reference evidence="15" key="1">
    <citation type="submission" date="2024-04" db="EMBL/GenBank/DDBJ databases">
        <title>Salinicola lusitanus LLJ914,a marine bacterium isolated from the Okinawa Trough.</title>
        <authorList>
            <person name="Li J."/>
        </authorList>
    </citation>
    <scope>NUCLEOTIDE SEQUENCE [LARGE SCALE GENOMIC DNA]</scope>
</reference>